<dbReference type="SMART" id="SM00387">
    <property type="entry name" value="HATPase_c"/>
    <property type="match status" value="1"/>
</dbReference>
<dbReference type="Gene3D" id="1.10.287.130">
    <property type="match status" value="1"/>
</dbReference>
<feature type="region of interest" description="Disordered" evidence="8">
    <location>
        <begin position="395"/>
        <end position="423"/>
    </location>
</feature>
<dbReference type="SUPFAM" id="SSF47384">
    <property type="entry name" value="Homodimeric domain of signal transducing histidine kinase"/>
    <property type="match status" value="1"/>
</dbReference>
<dbReference type="RefSeq" id="WP_267775597.1">
    <property type="nucleotide sequence ID" value="NZ_JAPNKE010000002.1"/>
</dbReference>
<dbReference type="PANTHER" id="PTHR45436:SF5">
    <property type="entry name" value="SENSOR HISTIDINE KINASE TRCS"/>
    <property type="match status" value="1"/>
</dbReference>
<evidence type="ECO:0000259" key="10">
    <source>
        <dbReference type="PROSITE" id="PS50109"/>
    </source>
</evidence>
<evidence type="ECO:0000313" key="12">
    <source>
        <dbReference type="Proteomes" id="UP001150924"/>
    </source>
</evidence>
<comment type="caution">
    <text evidence="11">The sequence shown here is derived from an EMBL/GenBank/DDBJ whole genome shotgun (WGS) entry which is preliminary data.</text>
</comment>
<evidence type="ECO:0000256" key="2">
    <source>
        <dbReference type="ARBA" id="ARBA00012438"/>
    </source>
</evidence>
<comment type="catalytic activity">
    <reaction evidence="1">
        <text>ATP + protein L-histidine = ADP + protein N-phospho-L-histidine.</text>
        <dbReference type="EC" id="2.7.13.3"/>
    </reaction>
</comment>
<keyword evidence="12" id="KW-1185">Reference proteome</keyword>
<dbReference type="Pfam" id="PF00512">
    <property type="entry name" value="HisKA"/>
    <property type="match status" value="1"/>
</dbReference>
<dbReference type="InterPro" id="IPR003594">
    <property type="entry name" value="HATPase_dom"/>
</dbReference>
<evidence type="ECO:0000256" key="3">
    <source>
        <dbReference type="ARBA" id="ARBA00022553"/>
    </source>
</evidence>
<feature type="transmembrane region" description="Helical" evidence="9">
    <location>
        <begin position="148"/>
        <end position="173"/>
    </location>
</feature>
<evidence type="ECO:0000256" key="7">
    <source>
        <dbReference type="ARBA" id="ARBA00022989"/>
    </source>
</evidence>
<evidence type="ECO:0000256" key="1">
    <source>
        <dbReference type="ARBA" id="ARBA00000085"/>
    </source>
</evidence>
<keyword evidence="7 9" id="KW-1133">Transmembrane helix</keyword>
<protein>
    <recommendedName>
        <fullName evidence="2">histidine kinase</fullName>
        <ecNumber evidence="2">2.7.13.3</ecNumber>
    </recommendedName>
</protein>
<dbReference type="SUPFAM" id="SSF55874">
    <property type="entry name" value="ATPase domain of HSP90 chaperone/DNA topoisomerase II/histidine kinase"/>
    <property type="match status" value="1"/>
</dbReference>
<dbReference type="GO" id="GO:0005886">
    <property type="term" value="C:plasma membrane"/>
    <property type="evidence" value="ECO:0007669"/>
    <property type="project" value="TreeGrafter"/>
</dbReference>
<sequence>MTRILRGLSGRVFLAAAICAGLSVALVAVVMPSLFIEQAIRRIGALAPQLDAISLAQCERDPATFTAQHGPELELVVYDGDTLAPAVADAPPLDPQLLARLQAGEAAPTRMYFFVNPWGGASLRRAADHGPCALVQLRWKLSTSERRYALLIIFGLLACSVALTVGLASFFAVRPIALRLEKLRRATEQVGHAAGYASAGDPARDDLGQLSALLDQAHARIAADAARMEARHRALEQHLANIAHDLRTPLASLQIALEQLAGGARPADDQGLVRGAIGDVVYMGSLIDNLYLACRLQEGADPLHGDLRVDLCAVVDRVARRFAALGRTRGIEVHGARPDAAVWARCNPAMAEQALANLVHNAVAHGDPGGHVAILLEETGPDSFGLTVVDDGPGVPPADLPKIGERTFRSDEARRRDPKGGGLGLAISQEVCSRAGFALTLAGEEPRGLRATIHGPVSGPPQVA</sequence>
<dbReference type="GO" id="GO:0000155">
    <property type="term" value="F:phosphorelay sensor kinase activity"/>
    <property type="evidence" value="ECO:0007669"/>
    <property type="project" value="InterPro"/>
</dbReference>
<dbReference type="EC" id="2.7.13.3" evidence="2"/>
<evidence type="ECO:0000256" key="6">
    <source>
        <dbReference type="ARBA" id="ARBA00022777"/>
    </source>
</evidence>
<keyword evidence="6 11" id="KW-0418">Kinase</keyword>
<evidence type="ECO:0000256" key="4">
    <source>
        <dbReference type="ARBA" id="ARBA00022679"/>
    </source>
</evidence>
<dbReference type="CDD" id="cd00082">
    <property type="entry name" value="HisKA"/>
    <property type="match status" value="1"/>
</dbReference>
<keyword evidence="3" id="KW-0597">Phosphoprotein</keyword>
<dbReference type="InterPro" id="IPR003661">
    <property type="entry name" value="HisK_dim/P_dom"/>
</dbReference>
<feature type="transmembrane region" description="Helical" evidence="9">
    <location>
        <begin position="12"/>
        <end position="36"/>
    </location>
</feature>
<name>A0A9X3EZB4_9BACT</name>
<keyword evidence="5 9" id="KW-0812">Transmembrane</keyword>
<evidence type="ECO:0000313" key="11">
    <source>
        <dbReference type="EMBL" id="MCY1012255.1"/>
    </source>
</evidence>
<organism evidence="11 12">
    <name type="scientific">Nannocystis pusilla</name>
    <dbReference type="NCBI Taxonomy" id="889268"/>
    <lineage>
        <taxon>Bacteria</taxon>
        <taxon>Pseudomonadati</taxon>
        <taxon>Myxococcota</taxon>
        <taxon>Polyangia</taxon>
        <taxon>Nannocystales</taxon>
        <taxon>Nannocystaceae</taxon>
        <taxon>Nannocystis</taxon>
    </lineage>
</organism>
<feature type="domain" description="Histidine kinase" evidence="10">
    <location>
        <begin position="241"/>
        <end position="459"/>
    </location>
</feature>
<dbReference type="Pfam" id="PF02518">
    <property type="entry name" value="HATPase_c"/>
    <property type="match status" value="1"/>
</dbReference>
<accession>A0A9X3EZB4</accession>
<dbReference type="SMART" id="SM00388">
    <property type="entry name" value="HisKA"/>
    <property type="match status" value="1"/>
</dbReference>
<feature type="compositionally biased region" description="Basic and acidic residues" evidence="8">
    <location>
        <begin position="402"/>
        <end position="419"/>
    </location>
</feature>
<dbReference type="InterPro" id="IPR005467">
    <property type="entry name" value="His_kinase_dom"/>
</dbReference>
<keyword evidence="9" id="KW-0472">Membrane</keyword>
<dbReference type="AlphaFoldDB" id="A0A9X3EZB4"/>
<evidence type="ECO:0000256" key="5">
    <source>
        <dbReference type="ARBA" id="ARBA00022692"/>
    </source>
</evidence>
<dbReference type="EMBL" id="JAPNKE010000002">
    <property type="protein sequence ID" value="MCY1012255.1"/>
    <property type="molecule type" value="Genomic_DNA"/>
</dbReference>
<dbReference type="Proteomes" id="UP001150924">
    <property type="component" value="Unassembled WGS sequence"/>
</dbReference>
<dbReference type="InterPro" id="IPR036097">
    <property type="entry name" value="HisK_dim/P_sf"/>
</dbReference>
<proteinExistence type="predicted"/>
<keyword evidence="4" id="KW-0808">Transferase</keyword>
<evidence type="ECO:0000256" key="8">
    <source>
        <dbReference type="SAM" id="MobiDB-lite"/>
    </source>
</evidence>
<dbReference type="PANTHER" id="PTHR45436">
    <property type="entry name" value="SENSOR HISTIDINE KINASE YKOH"/>
    <property type="match status" value="1"/>
</dbReference>
<gene>
    <name evidence="11" type="ORF">OV079_43325</name>
</gene>
<dbReference type="InterPro" id="IPR050428">
    <property type="entry name" value="TCS_sensor_his_kinase"/>
</dbReference>
<dbReference type="Gene3D" id="3.30.565.10">
    <property type="entry name" value="Histidine kinase-like ATPase, C-terminal domain"/>
    <property type="match status" value="1"/>
</dbReference>
<reference evidence="11" key="1">
    <citation type="submission" date="2022-11" db="EMBL/GenBank/DDBJ databases">
        <title>Minimal conservation of predation-associated metabolite biosynthetic gene clusters underscores biosynthetic potential of Myxococcota including descriptions for ten novel species: Archangium lansinium sp. nov., Myxococcus landrumus sp. nov., Nannocystis bai.</title>
        <authorList>
            <person name="Ahearne A."/>
            <person name="Stevens C."/>
            <person name="Phillips K."/>
        </authorList>
    </citation>
    <scope>NUCLEOTIDE SEQUENCE</scope>
    <source>
        <strain evidence="11">Na p29</strain>
    </source>
</reference>
<dbReference type="InterPro" id="IPR036890">
    <property type="entry name" value="HATPase_C_sf"/>
</dbReference>
<evidence type="ECO:0000256" key="9">
    <source>
        <dbReference type="SAM" id="Phobius"/>
    </source>
</evidence>
<dbReference type="PROSITE" id="PS50109">
    <property type="entry name" value="HIS_KIN"/>
    <property type="match status" value="1"/>
</dbReference>